<dbReference type="EMBL" id="CAJJDM010000016">
    <property type="protein sequence ID" value="CAD8052261.1"/>
    <property type="molecule type" value="Genomic_DNA"/>
</dbReference>
<comment type="caution">
    <text evidence="12">The sequence shown here is derived from an EMBL/GenBank/DDBJ whole genome shotgun (WGS) entry which is preliminary data.</text>
</comment>
<dbReference type="AlphaFoldDB" id="A0A8S1K4V4"/>
<dbReference type="GO" id="GO:0030515">
    <property type="term" value="F:snoRNA binding"/>
    <property type="evidence" value="ECO:0007669"/>
    <property type="project" value="TreeGrafter"/>
</dbReference>
<dbReference type="OMA" id="FRIKHEQ"/>
<evidence type="ECO:0000256" key="6">
    <source>
        <dbReference type="ARBA" id="ARBA00023274"/>
    </source>
</evidence>
<name>A0A8S1K4V4_PARPR</name>
<accession>A0A8S1K4V4</accession>
<proteinExistence type="inferred from homology"/>
<dbReference type="PANTHER" id="PTHR11831">
    <property type="entry name" value="30S 40S RIBOSOMAL PROTEIN"/>
    <property type="match status" value="1"/>
</dbReference>
<dbReference type="SMART" id="SM00363">
    <property type="entry name" value="S4"/>
    <property type="match status" value="1"/>
</dbReference>
<evidence type="ECO:0000313" key="14">
    <source>
        <dbReference type="Proteomes" id="UP000688137"/>
    </source>
</evidence>
<dbReference type="GO" id="GO:0006364">
    <property type="term" value="P:rRNA processing"/>
    <property type="evidence" value="ECO:0007669"/>
    <property type="project" value="TreeGrafter"/>
</dbReference>
<evidence type="ECO:0000259" key="10">
    <source>
        <dbReference type="SMART" id="SM00363"/>
    </source>
</evidence>
<dbReference type="CDD" id="cd00165">
    <property type="entry name" value="S4"/>
    <property type="match status" value="1"/>
</dbReference>
<dbReference type="GO" id="GO:0032040">
    <property type="term" value="C:small-subunit processome"/>
    <property type="evidence" value="ECO:0007669"/>
    <property type="project" value="TreeGrafter"/>
</dbReference>
<feature type="domain" description="RNA-binding S4" evidence="10">
    <location>
        <begin position="107"/>
        <end position="173"/>
    </location>
</feature>
<dbReference type="Pfam" id="PF01479">
    <property type="entry name" value="S4"/>
    <property type="match status" value="1"/>
</dbReference>
<dbReference type="EMBL" id="CAJJDM010000010">
    <property type="protein sequence ID" value="CAD8048860.1"/>
    <property type="molecule type" value="Genomic_DNA"/>
</dbReference>
<evidence type="ECO:0000256" key="3">
    <source>
        <dbReference type="ARBA" id="ARBA00022517"/>
    </source>
</evidence>
<keyword evidence="5" id="KW-0539">Nucleus</keyword>
<dbReference type="PANTHER" id="PTHR11831:SF1">
    <property type="entry name" value="U3 SMALL NUCLEOLAR RIBONUCLEOPROTEIN PROTEIN IMP3"/>
    <property type="match status" value="1"/>
</dbReference>
<dbReference type="InterPro" id="IPR001912">
    <property type="entry name" value="Ribosomal_uS4_N"/>
</dbReference>
<organism evidence="12 14">
    <name type="scientific">Paramecium primaurelia</name>
    <dbReference type="NCBI Taxonomy" id="5886"/>
    <lineage>
        <taxon>Eukaryota</taxon>
        <taxon>Sar</taxon>
        <taxon>Alveolata</taxon>
        <taxon>Ciliophora</taxon>
        <taxon>Intramacronucleata</taxon>
        <taxon>Oligohymenophorea</taxon>
        <taxon>Peniculida</taxon>
        <taxon>Parameciidae</taxon>
        <taxon>Paramecium</taxon>
    </lineage>
</organism>
<reference evidence="12" key="1">
    <citation type="submission" date="2021-01" db="EMBL/GenBank/DDBJ databases">
        <authorList>
            <consortium name="Genoscope - CEA"/>
            <person name="William W."/>
        </authorList>
    </citation>
    <scope>NUCLEOTIDE SEQUENCE</scope>
</reference>
<evidence type="ECO:0000256" key="1">
    <source>
        <dbReference type="ARBA" id="ARBA00004604"/>
    </source>
</evidence>
<dbReference type="Pfam" id="PF00163">
    <property type="entry name" value="Ribosomal_S4"/>
    <property type="match status" value="1"/>
</dbReference>
<evidence type="ECO:0000256" key="8">
    <source>
        <dbReference type="ARBA" id="ARBA00072223"/>
    </source>
</evidence>
<keyword evidence="14" id="KW-1185">Reference proteome</keyword>
<dbReference type="GO" id="GO:0042274">
    <property type="term" value="P:ribosomal small subunit biogenesis"/>
    <property type="evidence" value="ECO:0007669"/>
    <property type="project" value="TreeGrafter"/>
</dbReference>
<comment type="subcellular location">
    <subcellularLocation>
        <location evidence="1">Nucleus</location>
        <location evidence="1">Nucleolus</location>
    </subcellularLocation>
</comment>
<sequence>MRKLKFHEKKLLKRVDLYNWKKEKDHREAEIIKRYNLSNREDYDKYNRMCGHITSMISKIKLLSSQDPFRVKLTEQLLEKLYNMGIITTKDNILNCEKLAVSAFCRRRLPIVLCKLKFAQTPKEACTYIEQGHIRIGTRIITDPATLVTRSQEDHITWSDTSKIKQTIQQYNNERDDYIG</sequence>
<keyword evidence="4 9" id="KW-0694">RNA-binding</keyword>
<gene>
    <name evidence="12" type="ORF">PPRIM_AZ9-3.1.T0130110</name>
    <name evidence="13" type="ORF">PPRIM_AZ9-3.1.T0190094</name>
</gene>
<evidence type="ECO:0000256" key="4">
    <source>
        <dbReference type="ARBA" id="ARBA00022884"/>
    </source>
</evidence>
<dbReference type="InterPro" id="IPR002942">
    <property type="entry name" value="S4_RNA-bd"/>
</dbReference>
<protein>
    <recommendedName>
        <fullName evidence="7">U3 small nucleolar ribonucleoprotein protein IMP3</fullName>
    </recommendedName>
    <alternativeName>
        <fullName evidence="8">U3 small nucleolar ribonucleoprotein protein imp3</fullName>
    </alternativeName>
</protein>
<comment type="similarity">
    <text evidence="2">Belongs to the universal ribosomal protein uS4 family.</text>
</comment>
<feature type="domain" description="Small ribosomal subunit protein uS4 N-terminal" evidence="11">
    <location>
        <begin position="3"/>
        <end position="106"/>
    </location>
</feature>
<dbReference type="SMART" id="SM01390">
    <property type="entry name" value="Ribosomal_S4"/>
    <property type="match status" value="1"/>
</dbReference>
<dbReference type="GO" id="GO:0034457">
    <property type="term" value="C:Mpp10 complex"/>
    <property type="evidence" value="ECO:0007669"/>
    <property type="project" value="TreeGrafter"/>
</dbReference>
<keyword evidence="3" id="KW-0690">Ribosome biogenesis</keyword>
<evidence type="ECO:0000313" key="12">
    <source>
        <dbReference type="EMBL" id="CAD8048860.1"/>
    </source>
</evidence>
<evidence type="ECO:0000259" key="11">
    <source>
        <dbReference type="SMART" id="SM01390"/>
    </source>
</evidence>
<evidence type="ECO:0000256" key="7">
    <source>
        <dbReference type="ARBA" id="ARBA00069727"/>
    </source>
</evidence>
<dbReference type="Proteomes" id="UP000688137">
    <property type="component" value="Unassembled WGS sequence"/>
</dbReference>
<evidence type="ECO:0000256" key="2">
    <source>
        <dbReference type="ARBA" id="ARBA00007465"/>
    </source>
</evidence>
<dbReference type="InterPro" id="IPR022801">
    <property type="entry name" value="Ribosomal_uS4"/>
</dbReference>
<dbReference type="FunFam" id="3.10.290.10:FF:000006">
    <property type="entry name" value="U3 small nucleolar ribonucleoprotein IMP3"/>
    <property type="match status" value="1"/>
</dbReference>
<dbReference type="PROSITE" id="PS50889">
    <property type="entry name" value="S4"/>
    <property type="match status" value="1"/>
</dbReference>
<evidence type="ECO:0000256" key="9">
    <source>
        <dbReference type="PROSITE-ProRule" id="PRU00182"/>
    </source>
</evidence>
<evidence type="ECO:0000256" key="5">
    <source>
        <dbReference type="ARBA" id="ARBA00023242"/>
    </source>
</evidence>
<evidence type="ECO:0000313" key="13">
    <source>
        <dbReference type="EMBL" id="CAD8052261.1"/>
    </source>
</evidence>
<keyword evidence="6" id="KW-0687">Ribonucleoprotein</keyword>
<dbReference type="GO" id="GO:0019843">
    <property type="term" value="F:rRNA binding"/>
    <property type="evidence" value="ECO:0007669"/>
    <property type="project" value="InterPro"/>
</dbReference>